<dbReference type="CDD" id="cd06559">
    <property type="entry name" value="Endonuclease_V"/>
    <property type="match status" value="1"/>
</dbReference>
<dbReference type="OrthoDB" id="9790916at2"/>
<dbReference type="EMBL" id="CP025096">
    <property type="protein sequence ID" value="AUD03285.1"/>
    <property type="molecule type" value="Genomic_DNA"/>
</dbReference>
<dbReference type="InterPro" id="IPR007581">
    <property type="entry name" value="Endonuclease-V"/>
</dbReference>
<gene>
    <name evidence="6" type="primary">nfi</name>
    <name evidence="7" type="ORF">CWM47_16465</name>
</gene>
<dbReference type="GO" id="GO:0006281">
    <property type="term" value="P:DNA repair"/>
    <property type="evidence" value="ECO:0007669"/>
    <property type="project" value="UniProtKB-UniRule"/>
</dbReference>
<comment type="subcellular location">
    <subcellularLocation>
        <location evidence="1 6">Cytoplasm</location>
    </subcellularLocation>
</comment>
<keyword evidence="6" id="KW-0234">DNA repair</keyword>
<accession>A0A2K8Z0A3</accession>
<dbReference type="GO" id="GO:0003727">
    <property type="term" value="F:single-stranded RNA binding"/>
    <property type="evidence" value="ECO:0007669"/>
    <property type="project" value="TreeGrafter"/>
</dbReference>
<proteinExistence type="inferred from homology"/>
<dbReference type="EC" id="3.1.21.7" evidence="6"/>
<organism evidence="7 8">
    <name type="scientific">Spirosoma pollinicola</name>
    <dbReference type="NCBI Taxonomy" id="2057025"/>
    <lineage>
        <taxon>Bacteria</taxon>
        <taxon>Pseudomonadati</taxon>
        <taxon>Bacteroidota</taxon>
        <taxon>Cytophagia</taxon>
        <taxon>Cytophagales</taxon>
        <taxon>Cytophagaceae</taxon>
        <taxon>Spirosoma</taxon>
    </lineage>
</organism>
<keyword evidence="3 6" id="KW-0540">Nuclease</keyword>
<evidence type="ECO:0000256" key="2">
    <source>
        <dbReference type="ARBA" id="ARBA00022490"/>
    </source>
</evidence>
<dbReference type="KEGG" id="spir:CWM47_16465"/>
<dbReference type="NCBIfam" id="NF008629">
    <property type="entry name" value="PRK11617.1"/>
    <property type="match status" value="1"/>
</dbReference>
<dbReference type="GO" id="GO:0005737">
    <property type="term" value="C:cytoplasm"/>
    <property type="evidence" value="ECO:0007669"/>
    <property type="project" value="UniProtKB-SubCell"/>
</dbReference>
<dbReference type="HAMAP" id="MF_00801">
    <property type="entry name" value="Endonuclease_5"/>
    <property type="match status" value="1"/>
</dbReference>
<keyword evidence="4 6" id="KW-0255">Endonuclease</keyword>
<comment type="similarity">
    <text evidence="6">Belongs to the endonuclease V family.</text>
</comment>
<dbReference type="PANTHER" id="PTHR28511:SF1">
    <property type="entry name" value="ENDONUCLEASE V"/>
    <property type="match status" value="1"/>
</dbReference>
<evidence type="ECO:0000313" key="8">
    <source>
        <dbReference type="Proteomes" id="UP000232883"/>
    </source>
</evidence>
<dbReference type="GO" id="GO:0043737">
    <property type="term" value="F:deoxyribonuclease V activity"/>
    <property type="evidence" value="ECO:0007669"/>
    <property type="project" value="UniProtKB-UniRule"/>
</dbReference>
<evidence type="ECO:0000256" key="6">
    <source>
        <dbReference type="HAMAP-Rule" id="MF_00801"/>
    </source>
</evidence>
<dbReference type="GO" id="GO:0000287">
    <property type="term" value="F:magnesium ion binding"/>
    <property type="evidence" value="ECO:0007669"/>
    <property type="project" value="UniProtKB-UniRule"/>
</dbReference>
<keyword evidence="6" id="KW-0460">Magnesium</keyword>
<reference evidence="7 8" key="1">
    <citation type="submission" date="2017-11" db="EMBL/GenBank/DDBJ databases">
        <title>Taxonomic description and genome sequences of Spirosoma HA7 sp. nov., isolated from pollen microhabitat of Corylus avellana.</title>
        <authorList>
            <person name="Ambika Manirajan B."/>
            <person name="Suarez C."/>
            <person name="Ratering S."/>
            <person name="Geissler-Plaum R."/>
            <person name="Cardinale M."/>
            <person name="Sylvia S."/>
        </authorList>
    </citation>
    <scope>NUCLEOTIDE SEQUENCE [LARGE SCALE GENOMIC DNA]</scope>
    <source>
        <strain evidence="7 8">HA7</strain>
    </source>
</reference>
<dbReference type="Gene3D" id="3.30.2170.10">
    <property type="entry name" value="archaeoglobus fulgidus dsm 4304 superfamily"/>
    <property type="match status" value="1"/>
</dbReference>
<feature type="binding site" evidence="6">
    <location>
        <position position="117"/>
    </location>
    <ligand>
        <name>Mg(2+)</name>
        <dbReference type="ChEBI" id="CHEBI:18420"/>
    </ligand>
</feature>
<evidence type="ECO:0000256" key="5">
    <source>
        <dbReference type="ARBA" id="ARBA00022801"/>
    </source>
</evidence>
<dbReference type="Proteomes" id="UP000232883">
    <property type="component" value="Chromosome"/>
</dbReference>
<evidence type="ECO:0000256" key="3">
    <source>
        <dbReference type="ARBA" id="ARBA00022722"/>
    </source>
</evidence>
<keyword evidence="8" id="KW-1185">Reference proteome</keyword>
<evidence type="ECO:0000256" key="4">
    <source>
        <dbReference type="ARBA" id="ARBA00022759"/>
    </source>
</evidence>
<keyword evidence="6" id="KW-0227">DNA damage</keyword>
<dbReference type="Pfam" id="PF04493">
    <property type="entry name" value="Endonuclease_5"/>
    <property type="match status" value="1"/>
</dbReference>
<comment type="cofactor">
    <cofactor evidence="6">
        <name>Mg(2+)</name>
        <dbReference type="ChEBI" id="CHEBI:18420"/>
    </cofactor>
</comment>
<dbReference type="RefSeq" id="WP_100989350.1">
    <property type="nucleotide sequence ID" value="NZ_CP025096.1"/>
</dbReference>
<comment type="catalytic activity">
    <reaction evidence="6">
        <text>Endonucleolytic cleavage at apurinic or apyrimidinic sites to products with a 5'-phosphate.</text>
        <dbReference type="EC" id="3.1.21.7"/>
    </reaction>
</comment>
<keyword evidence="2 6" id="KW-0963">Cytoplasm</keyword>
<keyword evidence="6" id="KW-0479">Metal-binding</keyword>
<evidence type="ECO:0000313" key="7">
    <source>
        <dbReference type="EMBL" id="AUD03285.1"/>
    </source>
</evidence>
<feature type="binding site" evidence="6">
    <location>
        <position position="49"/>
    </location>
    <ligand>
        <name>Mg(2+)</name>
        <dbReference type="ChEBI" id="CHEBI:18420"/>
    </ligand>
</feature>
<comment type="function">
    <text evidence="6">DNA repair enzyme involved in the repair of deaminated bases. Selectively cleaves double-stranded DNA at the second phosphodiester bond 3' to a deoxyinosine leaving behind the intact lesion on the nicked DNA.</text>
</comment>
<sequence>MAHYVHLHDWPTGPVERLSTEAVLLQNRLRDQVRIEPLTKTPETIAGCDISFNKFEETVYAGIVVLRLDTLETIEEAGVVSTAPFPYIPGLLSFREIPSLLEAWQKLKIEPDVVMFDGHGTAHPRRIGIASHAGLFLNRPTFGCGKSVLVGKYDEPAPERGNWSPMTHYREVIGAALRTKNKVNPVYVSPGHLIDLETAIALTLQCNGGYRIPEPTRRAHNLVNALRRGEQGDLSKL</sequence>
<name>A0A2K8Z0A3_9BACT</name>
<dbReference type="AlphaFoldDB" id="A0A2K8Z0A3"/>
<evidence type="ECO:0000256" key="1">
    <source>
        <dbReference type="ARBA" id="ARBA00004496"/>
    </source>
</evidence>
<keyword evidence="5 6" id="KW-0378">Hydrolase</keyword>
<protein>
    <recommendedName>
        <fullName evidence="6">Endonuclease V</fullName>
        <ecNumber evidence="6">3.1.21.7</ecNumber>
    </recommendedName>
    <alternativeName>
        <fullName evidence="6">Deoxyinosine 3'endonuclease</fullName>
    </alternativeName>
    <alternativeName>
        <fullName evidence="6">Deoxyribonuclease V</fullName>
        <shortName evidence="6">DNase V</shortName>
    </alternativeName>
</protein>
<feature type="site" description="Interaction with target DNA" evidence="6">
    <location>
        <position position="87"/>
    </location>
</feature>
<dbReference type="PANTHER" id="PTHR28511">
    <property type="entry name" value="ENDONUCLEASE V"/>
    <property type="match status" value="1"/>
</dbReference>
<dbReference type="GO" id="GO:0016891">
    <property type="term" value="F:RNA endonuclease activity producing 5'-phosphomonoesters, hydrolytic mechanism"/>
    <property type="evidence" value="ECO:0007669"/>
    <property type="project" value="TreeGrafter"/>
</dbReference>